<dbReference type="SUPFAM" id="SSF53187">
    <property type="entry name" value="Zn-dependent exopeptidases"/>
    <property type="match status" value="1"/>
</dbReference>
<dbReference type="OrthoDB" id="5841748at2759"/>
<evidence type="ECO:0000313" key="6">
    <source>
        <dbReference type="EMBL" id="KAG7193369.1"/>
    </source>
</evidence>
<dbReference type="InterPro" id="IPR007365">
    <property type="entry name" value="TFR-like_dimer_dom"/>
</dbReference>
<dbReference type="InterPro" id="IPR036757">
    <property type="entry name" value="TFR-like_dimer_dom_sf"/>
</dbReference>
<dbReference type="Proteomes" id="UP000790833">
    <property type="component" value="Unassembled WGS sequence"/>
</dbReference>
<dbReference type="GeneID" id="66114161"/>
<accession>A0A9P7V8X2</accession>
<dbReference type="FunFam" id="3.40.630.10:FF:000101">
    <property type="entry name" value="N-acetylated alpha-linked acidic dipeptidase like 1"/>
    <property type="match status" value="1"/>
</dbReference>
<organism evidence="6 7">
    <name type="scientific">Scheffersomyces spartinae</name>
    <dbReference type="NCBI Taxonomy" id="45513"/>
    <lineage>
        <taxon>Eukaryota</taxon>
        <taxon>Fungi</taxon>
        <taxon>Dikarya</taxon>
        <taxon>Ascomycota</taxon>
        <taxon>Saccharomycotina</taxon>
        <taxon>Pichiomycetes</taxon>
        <taxon>Debaryomycetaceae</taxon>
        <taxon>Scheffersomyces</taxon>
    </lineage>
</organism>
<dbReference type="Gene3D" id="3.40.630.10">
    <property type="entry name" value="Zn peptidases"/>
    <property type="match status" value="1"/>
</dbReference>
<dbReference type="Pfam" id="PF04253">
    <property type="entry name" value="TFR_dimer"/>
    <property type="match status" value="1"/>
</dbReference>
<dbReference type="Pfam" id="PF04389">
    <property type="entry name" value="Peptidase_M28"/>
    <property type="match status" value="1"/>
</dbReference>
<reference evidence="6" key="1">
    <citation type="submission" date="2021-03" db="EMBL/GenBank/DDBJ databases">
        <authorList>
            <person name="Palmer J.M."/>
        </authorList>
    </citation>
    <scope>NUCLEOTIDE SEQUENCE</scope>
    <source>
        <strain evidence="6">ARV_011</strain>
    </source>
</reference>
<dbReference type="CDD" id="cd08022">
    <property type="entry name" value="M28_PSMA_like"/>
    <property type="match status" value="1"/>
</dbReference>
<comment type="similarity">
    <text evidence="1">Belongs to the peptidase M28 family. M28B subfamily.</text>
</comment>
<feature type="domain" description="PA" evidence="3">
    <location>
        <begin position="167"/>
        <end position="244"/>
    </location>
</feature>
<dbReference type="Pfam" id="PF02225">
    <property type="entry name" value="PA"/>
    <property type="match status" value="1"/>
</dbReference>
<dbReference type="PANTHER" id="PTHR10404">
    <property type="entry name" value="N-ACETYLATED-ALPHA-LINKED ACIDIC DIPEPTIDASE"/>
    <property type="match status" value="1"/>
</dbReference>
<evidence type="ECO:0000256" key="1">
    <source>
        <dbReference type="ARBA" id="ARBA00005634"/>
    </source>
</evidence>
<gene>
    <name evidence="6" type="ORF">KQ657_000787</name>
</gene>
<dbReference type="Gene3D" id="3.50.30.30">
    <property type="match status" value="1"/>
</dbReference>
<dbReference type="Gene3D" id="1.20.930.40">
    <property type="entry name" value="Transferrin receptor-like, dimerisation domain"/>
    <property type="match status" value="1"/>
</dbReference>
<evidence type="ECO:0000259" key="4">
    <source>
        <dbReference type="Pfam" id="PF04253"/>
    </source>
</evidence>
<feature type="domain" description="Transferrin receptor-like dimerisation" evidence="4">
    <location>
        <begin position="687"/>
        <end position="802"/>
    </location>
</feature>
<dbReference type="SUPFAM" id="SSF47672">
    <property type="entry name" value="Transferrin receptor-like dimerisation domain"/>
    <property type="match status" value="1"/>
</dbReference>
<keyword evidence="7" id="KW-1185">Reference proteome</keyword>
<protein>
    <submittedName>
        <fullName evidence="6">Uncharacterized protein</fullName>
    </submittedName>
</protein>
<dbReference type="PANTHER" id="PTHR10404:SF46">
    <property type="entry name" value="VACUOLAR PROTEIN SORTING-ASSOCIATED PROTEIN 70"/>
    <property type="match status" value="1"/>
</dbReference>
<dbReference type="GO" id="GO:0004180">
    <property type="term" value="F:carboxypeptidase activity"/>
    <property type="evidence" value="ECO:0007669"/>
    <property type="project" value="TreeGrafter"/>
</dbReference>
<evidence type="ECO:0000259" key="3">
    <source>
        <dbReference type="Pfam" id="PF02225"/>
    </source>
</evidence>
<sequence>MLRLEDSEKTSGLHKTATTTKAIRYWKWGFIGATAIFLWLQFSCSSYYGDVNSTEVDYAKLFLDALDINLALVWSEYYTSETHLAGTNYGFVEWTKNKFEEYGLKAEIDTYEMLMSYPEDHSLKLSNSKDGLVYEHSLKEDALKKDPTSQGDDLIPTFLGYAANGNVTAQYVYANYGTREDFAHLHKEGVDIKGKIVIVRYGKIFRGLKVKFAQDSGAIGVLIYTDPGDDFGITPKNGYKQYPNGPARQESSVQRGSVQFLGGENLAPGDPTTPGYPSKPGVPRKNPYTSIGQIPVLPISYREVKPILEGLNGHGKKPNKNDWVGELDGVKYFTGPNEDLTLNLYNKQTYNITELWNVYGEIKGELDNEVIIIGNHRDAWIKGGAGDPNSGSAVLIELARAFGQMKALGYKFKRTIILQSFDGEEYGLLGSTEQGEYFANKYKRKVIAYYNVDVAVAGKNLKLGASPTLYKVLKDTAKLFQYPGSNYTLYDHFVDKSNGYISNLGSGSDYTVYLDHLGISSADIGFVPGKDDPIYHYHSNYDSFYWMKTFADPDFIFHNLAAKFLGLVALKTSEEAVLPLTVTDYATTLSGYFTKAILNVPDSWLDRIVTKSKAWKSFVTHDEEDLKFLSEAASNNYQPKNDYPFPELVKGKTRMCPHSHSGYSLTNKDSVNLTFKDLIEKTKKELKLMADRTDIFDTKSKELQAKWENRQSIGWWEKVRLIYAILFHNRNLKYFERSFLFHKGLDSRPWYKHIVFAPGRYTGYAGQTLPGLVEAIEDEDFDKAVYWLGIITKAFKRASEGLDRRITI</sequence>
<dbReference type="SUPFAM" id="SSF52025">
    <property type="entry name" value="PA domain"/>
    <property type="match status" value="1"/>
</dbReference>
<dbReference type="EMBL" id="JAHMUF010000012">
    <property type="protein sequence ID" value="KAG7193369.1"/>
    <property type="molecule type" value="Genomic_DNA"/>
</dbReference>
<dbReference type="InterPro" id="IPR007484">
    <property type="entry name" value="Peptidase_M28"/>
</dbReference>
<dbReference type="CDD" id="cd02121">
    <property type="entry name" value="PA_GCPII_like"/>
    <property type="match status" value="1"/>
</dbReference>
<dbReference type="AlphaFoldDB" id="A0A9P7V8X2"/>
<dbReference type="InterPro" id="IPR046450">
    <property type="entry name" value="PA_dom_sf"/>
</dbReference>
<evidence type="ECO:0000256" key="2">
    <source>
        <dbReference type="SAM" id="MobiDB-lite"/>
    </source>
</evidence>
<proteinExistence type="inferred from homology"/>
<feature type="region of interest" description="Disordered" evidence="2">
    <location>
        <begin position="261"/>
        <end position="287"/>
    </location>
</feature>
<evidence type="ECO:0000313" key="7">
    <source>
        <dbReference type="Proteomes" id="UP000790833"/>
    </source>
</evidence>
<comment type="caution">
    <text evidence="6">The sequence shown here is derived from an EMBL/GenBank/DDBJ whole genome shotgun (WGS) entry which is preliminary data.</text>
</comment>
<dbReference type="FunFam" id="3.50.30.30:FF:000008">
    <property type="entry name" value="Glutamate carboxypeptidase 2"/>
    <property type="match status" value="1"/>
</dbReference>
<dbReference type="RefSeq" id="XP_043048917.1">
    <property type="nucleotide sequence ID" value="XM_043191610.1"/>
</dbReference>
<feature type="domain" description="Peptidase M28" evidence="5">
    <location>
        <begin position="357"/>
        <end position="544"/>
    </location>
</feature>
<dbReference type="InterPro" id="IPR003137">
    <property type="entry name" value="PA_domain"/>
</dbReference>
<evidence type="ECO:0000259" key="5">
    <source>
        <dbReference type="Pfam" id="PF04389"/>
    </source>
</evidence>
<name>A0A9P7V8X2_9ASCO</name>
<dbReference type="InterPro" id="IPR039373">
    <property type="entry name" value="Peptidase_M28B"/>
</dbReference>